<organism evidence="1 2">
    <name type="scientific">Flavonifractor plautii 1_3_50AFAA</name>
    <dbReference type="NCBI Taxonomy" id="742738"/>
    <lineage>
        <taxon>Bacteria</taxon>
        <taxon>Bacillati</taxon>
        <taxon>Bacillota</taxon>
        <taxon>Clostridia</taxon>
        <taxon>Eubacteriales</taxon>
        <taxon>Oscillospiraceae</taxon>
        <taxon>Flavonifractor</taxon>
    </lineage>
</organism>
<reference evidence="1 2" key="1">
    <citation type="submission" date="2011-08" db="EMBL/GenBank/DDBJ databases">
        <title>The Genome Sequence of Clostridium orbiscindens 1_3_50AFAA.</title>
        <authorList>
            <consortium name="The Broad Institute Genome Sequencing Platform"/>
            <person name="Earl A."/>
            <person name="Ward D."/>
            <person name="Feldgarden M."/>
            <person name="Gevers D."/>
            <person name="Daigneault M."/>
            <person name="Strauss J."/>
            <person name="Allen-Vercoe E."/>
            <person name="Young S.K."/>
            <person name="Zeng Q."/>
            <person name="Gargeya S."/>
            <person name="Fitzgerald M."/>
            <person name="Haas B."/>
            <person name="Abouelleil A."/>
            <person name="Alvarado L."/>
            <person name="Arachchi H.M."/>
            <person name="Berlin A."/>
            <person name="Brown A."/>
            <person name="Chapman S.B."/>
            <person name="Chen Z."/>
            <person name="Dunbar C."/>
            <person name="Freedman E."/>
            <person name="Gearin G."/>
            <person name="Gellesch M."/>
            <person name="Goldberg J."/>
            <person name="Griggs A."/>
            <person name="Gujja S."/>
            <person name="Heiman D."/>
            <person name="Howarth C."/>
            <person name="Larson L."/>
            <person name="Lui A."/>
            <person name="MacDonald P.J.P."/>
            <person name="Montmayeur A."/>
            <person name="Murphy C."/>
            <person name="Neiman D."/>
            <person name="Pearson M."/>
            <person name="Priest M."/>
            <person name="Roberts A."/>
            <person name="Saif S."/>
            <person name="Shea T."/>
            <person name="Shenoy N."/>
            <person name="Sisk P."/>
            <person name="Stolte C."/>
            <person name="Sykes S."/>
            <person name="Wortman J."/>
            <person name="Nusbaum C."/>
            <person name="Birren B."/>
        </authorList>
    </citation>
    <scope>NUCLEOTIDE SEQUENCE [LARGE SCALE GENOMIC DNA]</scope>
    <source>
        <strain evidence="1 2">1_3_50AFAA</strain>
    </source>
</reference>
<dbReference type="Proteomes" id="UP000029585">
    <property type="component" value="Unassembled WGS sequence"/>
</dbReference>
<proteinExistence type="predicted"/>
<dbReference type="RefSeq" id="WP_050001690.1">
    <property type="nucleotide sequence ID" value="NZ_KN174162.1"/>
</dbReference>
<dbReference type="AlphaFoldDB" id="A0A096BAQ4"/>
<dbReference type="PATRIC" id="fig|742738.3.peg.1409"/>
<sequence>MGGRPAKSVKVKAGAIASNDAAVRTSVEDKLRGEAVKPEPPAGLTAGQAEIFRFIVDGLAAGEILGRMDVFALESTAVAVDRLRTINGMIDEDPDLLLNSALQSSRAKYQSDLWRGCSELCLSPQARAKLGGLAAQKAKESRDPLVEALGADD</sequence>
<gene>
    <name evidence="1" type="ORF">HMPREF9460_01362</name>
</gene>
<dbReference type="HOGENOM" id="CLU_107958_0_1_9"/>
<keyword evidence="2" id="KW-1185">Reference proteome</keyword>
<comment type="caution">
    <text evidence="1">The sequence shown here is derived from an EMBL/GenBank/DDBJ whole genome shotgun (WGS) entry which is preliminary data.</text>
</comment>
<evidence type="ECO:0000313" key="2">
    <source>
        <dbReference type="Proteomes" id="UP000029585"/>
    </source>
</evidence>
<evidence type="ECO:0000313" key="1">
    <source>
        <dbReference type="EMBL" id="KGF56160.1"/>
    </source>
</evidence>
<accession>A0A096BAQ4</accession>
<dbReference type="eggNOG" id="COG3747">
    <property type="taxonomic scope" value="Bacteria"/>
</dbReference>
<evidence type="ECO:0008006" key="3">
    <source>
        <dbReference type="Google" id="ProtNLM"/>
    </source>
</evidence>
<protein>
    <recommendedName>
        <fullName evidence="3">Phage terminase, small subunit, P27 family</fullName>
    </recommendedName>
</protein>
<dbReference type="EMBL" id="ADLO01000047">
    <property type="protein sequence ID" value="KGF56160.1"/>
    <property type="molecule type" value="Genomic_DNA"/>
</dbReference>
<name>A0A096BAQ4_FLAPL</name>